<keyword evidence="4" id="KW-1185">Reference proteome</keyword>
<dbReference type="Proteomes" id="UP000005101">
    <property type="component" value="Unassembled WGS sequence"/>
</dbReference>
<evidence type="ECO:0000313" key="3">
    <source>
        <dbReference type="EMBL" id="EFR55162.1"/>
    </source>
</evidence>
<feature type="transmembrane region" description="Helical" evidence="1">
    <location>
        <begin position="178"/>
        <end position="200"/>
    </location>
</feature>
<dbReference type="EMBL" id="EQ973216">
    <property type="protein sequence ID" value="EFR55162.1"/>
    <property type="molecule type" value="Genomic_DNA"/>
</dbReference>
<dbReference type="Pfam" id="PF14342">
    <property type="entry name" value="DUF4396"/>
    <property type="match status" value="1"/>
</dbReference>
<keyword evidence="1" id="KW-0472">Membrane</keyword>
<dbReference type="InterPro" id="IPR025509">
    <property type="entry name" value="DUF4396"/>
</dbReference>
<feature type="transmembrane region" description="Helical" evidence="1">
    <location>
        <begin position="40"/>
        <end position="63"/>
    </location>
</feature>
<accession>A0ABN0BQN3</accession>
<organism evidence="3 4">
    <name type="scientific">Bacteroides fragilis 3_1_12</name>
    <dbReference type="NCBI Taxonomy" id="457424"/>
    <lineage>
        <taxon>Bacteria</taxon>
        <taxon>Pseudomonadati</taxon>
        <taxon>Bacteroidota</taxon>
        <taxon>Bacteroidia</taxon>
        <taxon>Bacteroidales</taxon>
        <taxon>Bacteroidaceae</taxon>
        <taxon>Bacteroides</taxon>
    </lineage>
</organism>
<proteinExistence type="predicted"/>
<feature type="transmembrane region" description="Helical" evidence="1">
    <location>
        <begin position="134"/>
        <end position="157"/>
    </location>
</feature>
<protein>
    <recommendedName>
        <fullName evidence="2">DUF4396 domain-containing protein</fullName>
    </recommendedName>
</protein>
<sequence>MSLMNTMFFNAVSCFFVCAGLIIALILAINVIFHKQSMKIMNIVWVLTGLWGHYFALFAYYTFGIRKDSMVEVAPVESMKMDMKMPMEMDMPDMRPKWQSITLSAFHCGAGCTLADLIGEWFTYWVPLRIGGSLIAGSWVLDFVLALVIGVFFQFAAIREMEKISFSKAVSRAFKADFFSLLAWQVGMYGWMAVVTFVLFTDAPLEKTSWTFWFMMQIAMLFGFILSYPVNALLIKAGIKKGM</sequence>
<keyword evidence="1" id="KW-1133">Transmembrane helix</keyword>
<feature type="transmembrane region" description="Helical" evidence="1">
    <location>
        <begin position="6"/>
        <end position="33"/>
    </location>
</feature>
<evidence type="ECO:0000259" key="2">
    <source>
        <dbReference type="Pfam" id="PF14342"/>
    </source>
</evidence>
<reference evidence="3 4" key="1">
    <citation type="submission" date="2008-12" db="EMBL/GenBank/DDBJ databases">
        <title>Annotation of Bacteroides fragilis strain 3_1_12.</title>
        <authorList>
            <consortium name="The Broad Institute Genome Sequencing Platform"/>
            <person name="Ward D."/>
            <person name="Young S.K."/>
            <person name="Kodira C.D."/>
            <person name="Zeng Q."/>
            <person name="Koehrsen M."/>
            <person name="Alvarado L."/>
            <person name="Berlin A."/>
            <person name="Borenstein D."/>
            <person name="Chen Z."/>
            <person name="Engels R."/>
            <person name="Freedman E."/>
            <person name="Gellesch M."/>
            <person name="Goldberg J."/>
            <person name="Griggs A."/>
            <person name="Gujja S."/>
            <person name="Heiman D."/>
            <person name="Hepburn T."/>
            <person name="Howarth C."/>
            <person name="Jen D."/>
            <person name="Larson L."/>
            <person name="Lewis B."/>
            <person name="Mehta T."/>
            <person name="Park D."/>
            <person name="Pearson M."/>
            <person name="Roberts A."/>
            <person name="Saif S."/>
            <person name="Shea T."/>
            <person name="Shenoy N."/>
            <person name="Sisk P."/>
            <person name="Stolte C."/>
            <person name="Sykes S."/>
            <person name="Walk T."/>
            <person name="White J."/>
            <person name="Yandava C."/>
            <person name="Allen-Vercoe E."/>
            <person name="Strauss J."/>
            <person name="Ambrose C."/>
            <person name="Lander E."/>
            <person name="Nusbaum C."/>
            <person name="Galagan J."/>
            <person name="Birren B."/>
        </authorList>
    </citation>
    <scope>NUCLEOTIDE SEQUENCE [LARGE SCALE GENOMIC DNA]</scope>
    <source>
        <strain evidence="3 4">3_1_12</strain>
    </source>
</reference>
<name>A0ABN0BQN3_BACFG</name>
<feature type="transmembrane region" description="Helical" evidence="1">
    <location>
        <begin position="212"/>
        <end position="235"/>
    </location>
</feature>
<feature type="domain" description="DUF4396" evidence="2">
    <location>
        <begin position="98"/>
        <end position="240"/>
    </location>
</feature>
<evidence type="ECO:0000313" key="4">
    <source>
        <dbReference type="Proteomes" id="UP000005101"/>
    </source>
</evidence>
<evidence type="ECO:0000256" key="1">
    <source>
        <dbReference type="SAM" id="Phobius"/>
    </source>
</evidence>
<gene>
    <name evidence="3" type="ORF">BFAG_03860</name>
</gene>
<keyword evidence="1" id="KW-0812">Transmembrane</keyword>